<dbReference type="Pfam" id="PF00551">
    <property type="entry name" value="Formyl_trans_N"/>
    <property type="match status" value="1"/>
</dbReference>
<dbReference type="InterPro" id="IPR011034">
    <property type="entry name" value="Formyl_transferase-like_C_sf"/>
</dbReference>
<dbReference type="PROSITE" id="PS00373">
    <property type="entry name" value="GART"/>
    <property type="match status" value="1"/>
</dbReference>
<dbReference type="PANTHER" id="PTHR11138:SF5">
    <property type="entry name" value="METHIONYL-TRNA FORMYLTRANSFERASE, MITOCHONDRIAL"/>
    <property type="match status" value="1"/>
</dbReference>
<dbReference type="SUPFAM" id="SSF50486">
    <property type="entry name" value="FMT C-terminal domain-like"/>
    <property type="match status" value="1"/>
</dbReference>
<dbReference type="Pfam" id="PF02911">
    <property type="entry name" value="Formyl_trans_C"/>
    <property type="match status" value="1"/>
</dbReference>
<organism evidence="6 7">
    <name type="scientific">Micromonospora sonneratiae</name>
    <dbReference type="NCBI Taxonomy" id="1184706"/>
    <lineage>
        <taxon>Bacteria</taxon>
        <taxon>Bacillati</taxon>
        <taxon>Actinomycetota</taxon>
        <taxon>Actinomycetes</taxon>
        <taxon>Micromonosporales</taxon>
        <taxon>Micromonosporaceae</taxon>
        <taxon>Micromonospora</taxon>
    </lineage>
</organism>
<feature type="domain" description="Formyl transferase N-terminal" evidence="4">
    <location>
        <begin position="4"/>
        <end position="163"/>
    </location>
</feature>
<dbReference type="SUPFAM" id="SSF53328">
    <property type="entry name" value="Formyltransferase"/>
    <property type="match status" value="1"/>
</dbReference>
<evidence type="ECO:0000313" key="7">
    <source>
        <dbReference type="Proteomes" id="UP001597260"/>
    </source>
</evidence>
<keyword evidence="2 6" id="KW-0808">Transferase</keyword>
<dbReference type="CDD" id="cd08369">
    <property type="entry name" value="FMT_core"/>
    <property type="match status" value="1"/>
</dbReference>
<dbReference type="InterPro" id="IPR005793">
    <property type="entry name" value="Formyl_trans_C"/>
</dbReference>
<dbReference type="InterPro" id="IPR001555">
    <property type="entry name" value="GART_AS"/>
</dbReference>
<name>A0ABW3YPB4_9ACTN</name>
<comment type="caution">
    <text evidence="6">The sequence shown here is derived from an EMBL/GenBank/DDBJ whole genome shotgun (WGS) entry which is preliminary data.</text>
</comment>
<evidence type="ECO:0000259" key="4">
    <source>
        <dbReference type="Pfam" id="PF00551"/>
    </source>
</evidence>
<dbReference type="PANTHER" id="PTHR11138">
    <property type="entry name" value="METHIONYL-TRNA FORMYLTRANSFERASE"/>
    <property type="match status" value="1"/>
</dbReference>
<reference evidence="7" key="1">
    <citation type="journal article" date="2019" name="Int. J. Syst. Evol. Microbiol.">
        <title>The Global Catalogue of Microorganisms (GCM) 10K type strain sequencing project: providing services to taxonomists for standard genome sequencing and annotation.</title>
        <authorList>
            <consortium name="The Broad Institute Genomics Platform"/>
            <consortium name="The Broad Institute Genome Sequencing Center for Infectious Disease"/>
            <person name="Wu L."/>
            <person name="Ma J."/>
        </authorList>
    </citation>
    <scope>NUCLEOTIDE SEQUENCE [LARGE SCALE GENOMIC DNA]</scope>
    <source>
        <strain evidence="7">JCM 31037</strain>
    </source>
</reference>
<dbReference type="InterPro" id="IPR002376">
    <property type="entry name" value="Formyl_transf_N"/>
</dbReference>
<dbReference type="InterPro" id="IPR044135">
    <property type="entry name" value="Met-tRNA-FMT_C"/>
</dbReference>
<dbReference type="Gene3D" id="3.40.50.12230">
    <property type="match status" value="1"/>
</dbReference>
<sequence length="306" mass="33277">MRILFMGYGDLGATVLRGIQPHHEVLRVLTHRTEFSGLGEPHVEQLAAELGLAVSYSAHAGEPELHQQIRDLEPELIVSTNWRTRVPAELLAIPRLGAINVHDALLPAYSGFGAVNWAIRNGEDATGVTVHFMDEELDTGPILTRAVVKIGPHDTAGYVLSKVVAEYVPSTLRALQLVEQGHRGEPQDSQGASFYHRIGVDDTRIDWNDSTTTIYNLVRGQSDPFVNAWTMHDGQRLWVKAAAPPSRCYGGTGGRIVKAGDGGVVIATGRPEHGDNRGIVLLQVALDGGPPVRAVDYFVKFGGYLR</sequence>
<gene>
    <name evidence="6" type="ORF">ACFQ4H_25940</name>
</gene>
<keyword evidence="3" id="KW-0648">Protein biosynthesis</keyword>
<feature type="domain" description="Formyl transferase C-terminal" evidence="5">
    <location>
        <begin position="198"/>
        <end position="298"/>
    </location>
</feature>
<evidence type="ECO:0000259" key="5">
    <source>
        <dbReference type="Pfam" id="PF02911"/>
    </source>
</evidence>
<evidence type="ECO:0000256" key="1">
    <source>
        <dbReference type="ARBA" id="ARBA00010699"/>
    </source>
</evidence>
<dbReference type="GO" id="GO:0004479">
    <property type="term" value="F:methionyl-tRNA formyltransferase activity"/>
    <property type="evidence" value="ECO:0007669"/>
    <property type="project" value="UniProtKB-EC"/>
</dbReference>
<evidence type="ECO:0000313" key="6">
    <source>
        <dbReference type="EMBL" id="MFD1324533.1"/>
    </source>
</evidence>
<keyword evidence="7" id="KW-1185">Reference proteome</keyword>
<protein>
    <submittedName>
        <fullName evidence="6">Methionyl-tRNA formyltransferase</fullName>
        <ecNumber evidence="6">2.1.2.9</ecNumber>
    </submittedName>
</protein>
<dbReference type="RefSeq" id="WP_377575326.1">
    <property type="nucleotide sequence ID" value="NZ_JBHTMP010000050.1"/>
</dbReference>
<comment type="similarity">
    <text evidence="1">Belongs to the Fmt family.</text>
</comment>
<dbReference type="EMBL" id="JBHTMP010000050">
    <property type="protein sequence ID" value="MFD1324533.1"/>
    <property type="molecule type" value="Genomic_DNA"/>
</dbReference>
<dbReference type="CDD" id="cd08704">
    <property type="entry name" value="Met_tRNA_FMT_C"/>
    <property type="match status" value="1"/>
</dbReference>
<accession>A0ABW3YPB4</accession>
<evidence type="ECO:0000256" key="2">
    <source>
        <dbReference type="ARBA" id="ARBA00022679"/>
    </source>
</evidence>
<dbReference type="Proteomes" id="UP001597260">
    <property type="component" value="Unassembled WGS sequence"/>
</dbReference>
<dbReference type="EC" id="2.1.2.9" evidence="6"/>
<evidence type="ECO:0000256" key="3">
    <source>
        <dbReference type="ARBA" id="ARBA00022917"/>
    </source>
</evidence>
<proteinExistence type="inferred from homology"/>
<dbReference type="InterPro" id="IPR036477">
    <property type="entry name" value="Formyl_transf_N_sf"/>
</dbReference>